<dbReference type="InterPro" id="IPR036188">
    <property type="entry name" value="FAD/NAD-bd_sf"/>
</dbReference>
<dbReference type="RefSeq" id="WP_380021870.1">
    <property type="nucleotide sequence ID" value="NZ_JBHSHD010000010.1"/>
</dbReference>
<reference evidence="5" key="1">
    <citation type="journal article" date="2019" name="Int. J. Syst. Evol. Microbiol.">
        <title>The Global Catalogue of Microorganisms (GCM) 10K type strain sequencing project: providing services to taxonomists for standard genome sequencing and annotation.</title>
        <authorList>
            <consortium name="The Broad Institute Genomics Platform"/>
            <consortium name="The Broad Institute Genome Sequencing Center for Infectious Disease"/>
            <person name="Wu L."/>
            <person name="Ma J."/>
        </authorList>
    </citation>
    <scope>NUCLEOTIDE SEQUENCE [LARGE SCALE GENOMIC DNA]</scope>
    <source>
        <strain evidence="5">CCUG 30340</strain>
    </source>
</reference>
<name>A0ABV9QX60_9GAMM</name>
<evidence type="ECO:0000313" key="5">
    <source>
        <dbReference type="Proteomes" id="UP001595886"/>
    </source>
</evidence>
<keyword evidence="1" id="KW-0285">Flavoprotein</keyword>
<comment type="caution">
    <text evidence="4">The sequence shown here is derived from an EMBL/GenBank/DDBJ whole genome shotgun (WGS) entry which is preliminary data.</text>
</comment>
<dbReference type="Gene3D" id="3.50.50.60">
    <property type="entry name" value="FAD/NAD(P)-binding domain"/>
    <property type="match status" value="2"/>
</dbReference>
<proteinExistence type="predicted"/>
<evidence type="ECO:0000256" key="1">
    <source>
        <dbReference type="ARBA" id="ARBA00022630"/>
    </source>
</evidence>
<dbReference type="Proteomes" id="UP001595886">
    <property type="component" value="Unassembled WGS sequence"/>
</dbReference>
<dbReference type="PANTHER" id="PTHR48105">
    <property type="entry name" value="THIOREDOXIN REDUCTASE 1-RELATED-RELATED"/>
    <property type="match status" value="1"/>
</dbReference>
<feature type="domain" description="FAD/NAD(P)-binding" evidence="3">
    <location>
        <begin position="11"/>
        <end position="285"/>
    </location>
</feature>
<gene>
    <name evidence="4" type="ORF">ACFO6Q_14770</name>
</gene>
<dbReference type="Pfam" id="PF07992">
    <property type="entry name" value="Pyr_redox_2"/>
    <property type="match status" value="1"/>
</dbReference>
<evidence type="ECO:0000313" key="4">
    <source>
        <dbReference type="EMBL" id="MFC4821595.1"/>
    </source>
</evidence>
<dbReference type="InterPro" id="IPR050097">
    <property type="entry name" value="Ferredoxin-NADP_redctase_2"/>
</dbReference>
<dbReference type="SUPFAM" id="SSF51905">
    <property type="entry name" value="FAD/NAD(P)-binding domain"/>
    <property type="match status" value="1"/>
</dbReference>
<sequence length="301" mass="32354">MQNDDADVLFDAIVVGGSYAGLSAAMQLARARQRVLVIDAGVRRNRFATHAHGLIGQDGRPPEVIAEEARAQVLAYPNVRWRHGSATQASGRSEEFVVEVDDGSRRRARRLVLATGIEDELPAIDGLRERWGRSVFHCPYCHGYELDRGRIGVIAVGELSMHHGLMLPDWGTTTLLVNAAFEPSDEQRAALARRGAVIEPARIARVDGIATVVFEDGRRIDFDGLFVATRTRVNSPLAGQLGCEFEQGPLGAFIRTDALKATSVAGVFACGDAARGAHSIAFAIGDGAQAGASAHRSLMFD</sequence>
<evidence type="ECO:0000256" key="2">
    <source>
        <dbReference type="ARBA" id="ARBA00023002"/>
    </source>
</evidence>
<evidence type="ECO:0000259" key="3">
    <source>
        <dbReference type="Pfam" id="PF07992"/>
    </source>
</evidence>
<accession>A0ABV9QX60</accession>
<dbReference type="PRINTS" id="PR00469">
    <property type="entry name" value="PNDRDTASEII"/>
</dbReference>
<keyword evidence="2" id="KW-0560">Oxidoreductase</keyword>
<dbReference type="PRINTS" id="PR00368">
    <property type="entry name" value="FADPNR"/>
</dbReference>
<organism evidence="4 5">
    <name type="scientific">Dokdonella ginsengisoli</name>
    <dbReference type="NCBI Taxonomy" id="363846"/>
    <lineage>
        <taxon>Bacteria</taxon>
        <taxon>Pseudomonadati</taxon>
        <taxon>Pseudomonadota</taxon>
        <taxon>Gammaproteobacteria</taxon>
        <taxon>Lysobacterales</taxon>
        <taxon>Rhodanobacteraceae</taxon>
        <taxon>Dokdonella</taxon>
    </lineage>
</organism>
<keyword evidence="5" id="KW-1185">Reference proteome</keyword>
<protein>
    <submittedName>
        <fullName evidence="4">NAD(P)/FAD-dependent oxidoreductase</fullName>
    </submittedName>
</protein>
<dbReference type="EMBL" id="JBHSHD010000010">
    <property type="protein sequence ID" value="MFC4821595.1"/>
    <property type="molecule type" value="Genomic_DNA"/>
</dbReference>
<dbReference type="InterPro" id="IPR023753">
    <property type="entry name" value="FAD/NAD-binding_dom"/>
</dbReference>